<feature type="compositionally biased region" description="Pro residues" evidence="5">
    <location>
        <begin position="593"/>
        <end position="617"/>
    </location>
</feature>
<keyword evidence="4" id="KW-0175">Coiled coil</keyword>
<feature type="domain" description="Exocyst complex component Sec3 PIP2-binding N-terminal" evidence="6">
    <location>
        <begin position="92"/>
        <end position="193"/>
    </location>
</feature>
<dbReference type="CDD" id="cd13315">
    <property type="entry name" value="PH_Sec3"/>
    <property type="match status" value="1"/>
</dbReference>
<feature type="compositionally biased region" description="Polar residues" evidence="5">
    <location>
        <begin position="281"/>
        <end position="290"/>
    </location>
</feature>
<dbReference type="PANTHER" id="PTHR16092">
    <property type="entry name" value="SEC3/SYNTAXIN-RELATED"/>
    <property type="match status" value="1"/>
</dbReference>
<reference evidence="8" key="1">
    <citation type="journal article" date="2014" name="Nat. Commun.">
        <title>Genomic adaptations of the halophilic Dead Sea filamentous fungus Eurotium rubrum.</title>
        <authorList>
            <person name="Kis-Papo T."/>
            <person name="Weig A.R."/>
            <person name="Riley R."/>
            <person name="Persoh D."/>
            <person name="Salamov A."/>
            <person name="Sun H."/>
            <person name="Lipzen A."/>
            <person name="Wasser S.P."/>
            <person name="Rambold G."/>
            <person name="Grigoriev I.V."/>
            <person name="Nevo E."/>
        </authorList>
    </citation>
    <scope>NUCLEOTIDE SEQUENCE [LARGE SCALE GENOMIC DNA]</scope>
    <source>
        <strain evidence="8">CBS 135680</strain>
    </source>
</reference>
<evidence type="ECO:0000256" key="3">
    <source>
        <dbReference type="ARBA" id="ARBA00022483"/>
    </source>
</evidence>
<keyword evidence="2" id="KW-0813">Transport</keyword>
<protein>
    <submittedName>
        <fullName evidence="7">Putative exocyst complex component Sec3</fullName>
    </submittedName>
</protein>
<feature type="compositionally biased region" description="Low complexity" evidence="5">
    <location>
        <begin position="238"/>
        <end position="248"/>
    </location>
</feature>
<feature type="region of interest" description="Disordered" evidence="5">
    <location>
        <begin position="213"/>
        <end position="516"/>
    </location>
</feature>
<accession>A0A017SCV0</accession>
<gene>
    <name evidence="7" type="ORF">EURHEDRAFT_457610</name>
</gene>
<feature type="region of interest" description="Disordered" evidence="5">
    <location>
        <begin position="1"/>
        <end position="61"/>
    </location>
</feature>
<feature type="region of interest" description="Disordered" evidence="5">
    <location>
        <begin position="530"/>
        <end position="671"/>
    </location>
</feature>
<proteinExistence type="inferred from homology"/>
<dbReference type="SMART" id="SM01313">
    <property type="entry name" value="Sec3-PIP2_bind"/>
    <property type="match status" value="1"/>
</dbReference>
<dbReference type="STRING" id="1388766.A0A017SCV0"/>
<feature type="compositionally biased region" description="Polar residues" evidence="5">
    <location>
        <begin position="569"/>
        <end position="591"/>
    </location>
</feature>
<dbReference type="Pfam" id="PF20654">
    <property type="entry name" value="Sec3_C-term"/>
    <property type="match status" value="1"/>
</dbReference>
<dbReference type="GO" id="GO:0006887">
    <property type="term" value="P:exocytosis"/>
    <property type="evidence" value="ECO:0007669"/>
    <property type="project" value="UniProtKB-KW"/>
</dbReference>
<dbReference type="Pfam" id="PF15277">
    <property type="entry name" value="Sec3-PIP2_bind"/>
    <property type="match status" value="1"/>
</dbReference>
<feature type="compositionally biased region" description="Basic and acidic residues" evidence="5">
    <location>
        <begin position="254"/>
        <end position="280"/>
    </location>
</feature>
<dbReference type="GeneID" id="63699569"/>
<evidence type="ECO:0000256" key="4">
    <source>
        <dbReference type="ARBA" id="ARBA00023054"/>
    </source>
</evidence>
<feature type="compositionally biased region" description="Basic and acidic residues" evidence="5">
    <location>
        <begin position="39"/>
        <end position="49"/>
    </location>
</feature>
<keyword evidence="8" id="KW-1185">Reference proteome</keyword>
<sequence length="1455" mass="162195">MSGQRSRGAPPGDMPPPYREPRRVGDPRSGGPGDASLSRAEKFEDEKRRITQSCFAKKESDGTLVESYITHVRITEDAAYPSSPPPPNSPSENRKARVIIVAVRKSGRVRMHKGRENNDGSFSVGKTWMLDDLSSILSYSAWMPSTPLEQQHKQWAGSVGFVVTIGKPYYWHARTSKEKEFFIGSLVKIYKKYTGGKVPHLIGFDDRERQMLVGTAPAGPPGSSRGPVPPPIRPEGPPSSHSSRPQSPYTARAPSRDGPREHRRPPDDQSLRAQRSRDQMQRPSTSQSGKGATPPLSHPSTFPDQPPPRAERRAAERVPKTPPVPVYPEKKYKDPEESSLASSHFDAQPPPSRDGRMPEARPYLRTPGSIPSSPDVKRSTDGLRPTTPGSVSGETRNIPPSPASSLGQKSPLNNVNDKVSAPEPSGLSREIESPKISTDTPIAPLEPTPAGNHSPKVPVQTTAADLPPIEPGPKEVVPEEISPVGPPEPEPEPLEEDPEAHRPGLGPMIKKKQTKDLAGAFRKAATAYGAFKPRPGGAGERLMAAAKQQRGDPEEPDGITGVVPAPSLRPNTATQSPVSEVPSTPTLQTPETEVPPPVSLAKEAPPPLSPAREPPPTVEITQAVTEEPATPTIEVQEEPRDTSRSTVQVPVDQRSRSASPSPHDRNRRRREDNTIKYCLAIGIDPKVLDGRGIDFDDILTDLGWNGRLSDEKRIEDLEADVRREIGRVEATSWLGNLEQQEGKVDQLARLIDKTVEECDELDGLLTLYSHELNTLNDDVSYIEAQSQGLQVQTANQKLLQNELQNLLRTLSISPSELRSLKESSLSNPSGLRDTELALSTLYRAMHTIDSDIWQNKQRLVDAAGQHGSVGVYADTEIGQMRAIKEKKEEYRTESRSFLQRLRQFMGIAYKVAEQKRIDAAAGSPKDPMKLNDKARDAFRRELWVYNALTLFAREVSTSEWNGLMQLYEQQARGPYQGEFRDNIQAWKKASRKLTGEEQELLFTHHDKEKENQGVTGMAARKLTVKRGKTIKAATGLRLSSGEKHHGKMDPCEVFAGTLQETLDMICEEQNFVVHFFHLDSLSTVDFPDLVASAAPGERRYPNFSAKQSHDPDRAMARKVEHIMDEVYSFWPNDMQNLVDWAIQADPLQGIGILFALEKSMSDLDDTNQDFIIHSLQKLHSRLVGLFNRFVDEQIRGIEDTKVKINKRKGVISFMRVFPNFSAAVESMLTHPSQEFCDVRVSVNEAYNRINRAMWESLKFIAKEAPGPPGAAAVGGAGGDPEDKEALNYHILLIENMNHYIEEVDVRNLLVLEQWRDRAHQDMAEHMKLYLDAVIRRPLGKLLEFVETAEGLMATSTDIANRPSHTRSVAKKVLATYDTKEIRRGIELLKKRVEKHFGDADDPGLSRNLVLKVFGECERRYEDAYDRTRRLLETVYEGQLEQDWRKEDAIAMFRRT</sequence>
<feature type="compositionally biased region" description="Polar residues" evidence="5">
    <location>
        <begin position="403"/>
        <end position="417"/>
    </location>
</feature>
<evidence type="ECO:0000256" key="5">
    <source>
        <dbReference type="SAM" id="MobiDB-lite"/>
    </source>
</evidence>
<dbReference type="Pfam" id="PF09763">
    <property type="entry name" value="Sec3_CC"/>
    <property type="match status" value="1"/>
</dbReference>
<keyword evidence="3" id="KW-0268">Exocytosis</keyword>
<evidence type="ECO:0000259" key="6">
    <source>
        <dbReference type="SMART" id="SM01313"/>
    </source>
</evidence>
<evidence type="ECO:0000256" key="1">
    <source>
        <dbReference type="ARBA" id="ARBA00006518"/>
    </source>
</evidence>
<feature type="compositionally biased region" description="Pro residues" evidence="5">
    <location>
        <begin position="227"/>
        <end position="237"/>
    </location>
</feature>
<dbReference type="Gene3D" id="2.30.29.90">
    <property type="match status" value="1"/>
</dbReference>
<dbReference type="Proteomes" id="UP000019804">
    <property type="component" value="Unassembled WGS sequence"/>
</dbReference>
<dbReference type="GO" id="GO:0005546">
    <property type="term" value="F:phosphatidylinositol-4,5-bisphosphate binding"/>
    <property type="evidence" value="ECO:0007669"/>
    <property type="project" value="TreeGrafter"/>
</dbReference>
<dbReference type="GO" id="GO:0000145">
    <property type="term" value="C:exocyst"/>
    <property type="evidence" value="ECO:0007669"/>
    <property type="project" value="InterPro"/>
</dbReference>
<feature type="compositionally biased region" description="Acidic residues" evidence="5">
    <location>
        <begin position="489"/>
        <end position="498"/>
    </location>
</feature>
<dbReference type="EMBL" id="KK088426">
    <property type="protein sequence ID" value="EYE94464.1"/>
    <property type="molecule type" value="Genomic_DNA"/>
</dbReference>
<dbReference type="PANTHER" id="PTHR16092:SF14">
    <property type="entry name" value="EXOCYST COMPLEX COMPONENT 1 ISOFORM X1"/>
    <property type="match status" value="1"/>
</dbReference>
<dbReference type="FunFam" id="2.30.29.90:FF:000003">
    <property type="entry name" value="Exocyst complex component Sec3"/>
    <property type="match status" value="1"/>
</dbReference>
<dbReference type="InterPro" id="IPR019160">
    <property type="entry name" value="Sec3_CC"/>
</dbReference>
<dbReference type="GO" id="GO:0005886">
    <property type="term" value="C:plasma membrane"/>
    <property type="evidence" value="ECO:0007669"/>
    <property type="project" value="TreeGrafter"/>
</dbReference>
<dbReference type="GO" id="GO:0006893">
    <property type="term" value="P:Golgi to plasma membrane transport"/>
    <property type="evidence" value="ECO:0007669"/>
    <property type="project" value="TreeGrafter"/>
</dbReference>
<dbReference type="OrthoDB" id="27109at2759"/>
<evidence type="ECO:0000256" key="2">
    <source>
        <dbReference type="ARBA" id="ARBA00022448"/>
    </source>
</evidence>
<comment type="similarity">
    <text evidence="1">Belongs to the SEC3 family.</text>
</comment>
<dbReference type="RefSeq" id="XP_040638152.1">
    <property type="nucleotide sequence ID" value="XM_040784445.1"/>
</dbReference>
<organism evidence="7 8">
    <name type="scientific">Aspergillus ruber (strain CBS 135680)</name>
    <dbReference type="NCBI Taxonomy" id="1388766"/>
    <lineage>
        <taxon>Eukaryota</taxon>
        <taxon>Fungi</taxon>
        <taxon>Dikarya</taxon>
        <taxon>Ascomycota</taxon>
        <taxon>Pezizomycotina</taxon>
        <taxon>Eurotiomycetes</taxon>
        <taxon>Eurotiomycetidae</taxon>
        <taxon>Eurotiales</taxon>
        <taxon>Aspergillaceae</taxon>
        <taxon>Aspergillus</taxon>
        <taxon>Aspergillus subgen. Aspergillus</taxon>
    </lineage>
</organism>
<name>A0A017SCV0_ASPRC</name>
<dbReference type="InterPro" id="IPR048628">
    <property type="entry name" value="Sec3_C"/>
</dbReference>
<evidence type="ECO:0000313" key="8">
    <source>
        <dbReference type="Proteomes" id="UP000019804"/>
    </source>
</evidence>
<evidence type="ECO:0000313" key="7">
    <source>
        <dbReference type="EMBL" id="EYE94464.1"/>
    </source>
</evidence>
<dbReference type="HOGENOM" id="CLU_002075_1_0_1"/>
<dbReference type="InterPro" id="IPR028258">
    <property type="entry name" value="Sec3-PIP2_bind"/>
</dbReference>
<feature type="compositionally biased region" description="Basic and acidic residues" evidence="5">
    <location>
        <begin position="309"/>
        <end position="319"/>
    </location>
</feature>